<organism evidence="1">
    <name type="scientific">bioreactor metagenome</name>
    <dbReference type="NCBI Taxonomy" id="1076179"/>
    <lineage>
        <taxon>unclassified sequences</taxon>
        <taxon>metagenomes</taxon>
        <taxon>ecological metagenomes</taxon>
    </lineage>
</organism>
<gene>
    <name evidence="1" type="ORF">SDC9_58393</name>
</gene>
<proteinExistence type="predicted"/>
<protein>
    <submittedName>
        <fullName evidence="1">Uncharacterized protein</fullName>
    </submittedName>
</protein>
<dbReference type="AlphaFoldDB" id="A0A644X798"/>
<evidence type="ECO:0000313" key="1">
    <source>
        <dbReference type="EMBL" id="MPM12042.1"/>
    </source>
</evidence>
<comment type="caution">
    <text evidence="1">The sequence shown here is derived from an EMBL/GenBank/DDBJ whole genome shotgun (WGS) entry which is preliminary data.</text>
</comment>
<sequence length="84" mass="9170">MKKMILKTDEIMKVGDEVFSGGMKKIVQGNITKDNVVVIALIITIGTAFVVHDLITNGYGADIEIENKKVAVSFQPRVSYSQAV</sequence>
<accession>A0A644X798</accession>
<name>A0A644X798_9ZZZZ</name>
<dbReference type="EMBL" id="VSSQ01001914">
    <property type="protein sequence ID" value="MPM12042.1"/>
    <property type="molecule type" value="Genomic_DNA"/>
</dbReference>
<reference evidence="1" key="1">
    <citation type="submission" date="2019-08" db="EMBL/GenBank/DDBJ databases">
        <authorList>
            <person name="Kucharzyk K."/>
            <person name="Murdoch R.W."/>
            <person name="Higgins S."/>
            <person name="Loffler F."/>
        </authorList>
    </citation>
    <scope>NUCLEOTIDE SEQUENCE</scope>
</reference>